<dbReference type="EMBL" id="JABVXQ010000010">
    <property type="protein sequence ID" value="KAF6088404.1"/>
    <property type="molecule type" value="Genomic_DNA"/>
</dbReference>
<gene>
    <name evidence="1" type="ORF">HJG60_008229</name>
</gene>
<sequence length="110" mass="11931">MAALVLPCEFLFCSGEGGIWELLAAAGDGHATHRKRDLGRKAAASTTVVSEPAAQTASQSSYKGWYSFKLTYSNSLPEVVSPRTQEEVPLYPTEILKGLYTWLQPLPATV</sequence>
<accession>A0A833Z6Q4</accession>
<evidence type="ECO:0000313" key="2">
    <source>
        <dbReference type="Proteomes" id="UP000664940"/>
    </source>
</evidence>
<protein>
    <submittedName>
        <fullName evidence="1">Uncharacterized protein</fullName>
    </submittedName>
</protein>
<comment type="caution">
    <text evidence="1">The sequence shown here is derived from an EMBL/GenBank/DDBJ whole genome shotgun (WGS) entry which is preliminary data.</text>
</comment>
<proteinExistence type="predicted"/>
<organism evidence="1 2">
    <name type="scientific">Phyllostomus discolor</name>
    <name type="common">pale spear-nosed bat</name>
    <dbReference type="NCBI Taxonomy" id="89673"/>
    <lineage>
        <taxon>Eukaryota</taxon>
        <taxon>Metazoa</taxon>
        <taxon>Chordata</taxon>
        <taxon>Craniata</taxon>
        <taxon>Vertebrata</taxon>
        <taxon>Euteleostomi</taxon>
        <taxon>Mammalia</taxon>
        <taxon>Eutheria</taxon>
        <taxon>Laurasiatheria</taxon>
        <taxon>Chiroptera</taxon>
        <taxon>Yangochiroptera</taxon>
        <taxon>Phyllostomidae</taxon>
        <taxon>Phyllostominae</taxon>
        <taxon>Phyllostomus</taxon>
    </lineage>
</organism>
<evidence type="ECO:0000313" key="1">
    <source>
        <dbReference type="EMBL" id="KAF6088404.1"/>
    </source>
</evidence>
<name>A0A833Z6Q4_9CHIR</name>
<dbReference type="Proteomes" id="UP000664940">
    <property type="component" value="Unassembled WGS sequence"/>
</dbReference>
<reference evidence="1 2" key="1">
    <citation type="journal article" date="2020" name="Nature">
        <title>Six reference-quality genomes reveal evolution of bat adaptations.</title>
        <authorList>
            <person name="Jebb D."/>
            <person name="Huang Z."/>
            <person name="Pippel M."/>
            <person name="Hughes G.M."/>
            <person name="Lavrichenko K."/>
            <person name="Devanna P."/>
            <person name="Winkler S."/>
            <person name="Jermiin L.S."/>
            <person name="Skirmuntt E.C."/>
            <person name="Katzourakis A."/>
            <person name="Burkitt-Gray L."/>
            <person name="Ray D.A."/>
            <person name="Sullivan K.A.M."/>
            <person name="Roscito J.G."/>
            <person name="Kirilenko B.M."/>
            <person name="Davalos L.M."/>
            <person name="Corthals A.P."/>
            <person name="Power M.L."/>
            <person name="Jones G."/>
            <person name="Ransome R.D."/>
            <person name="Dechmann D.K.N."/>
            <person name="Locatelli A.G."/>
            <person name="Puechmaille S.J."/>
            <person name="Fedrigo O."/>
            <person name="Jarvis E.D."/>
            <person name="Hiller M."/>
            <person name="Vernes S.C."/>
            <person name="Myers E.W."/>
            <person name="Teeling E.C."/>
        </authorList>
    </citation>
    <scope>NUCLEOTIDE SEQUENCE [LARGE SCALE GENOMIC DNA]</scope>
    <source>
        <strain evidence="1">Bat1K_MPI-CBG_1</strain>
    </source>
</reference>
<dbReference type="AlphaFoldDB" id="A0A833Z6Q4"/>